<name>A0A1B7MET0_9AGAM</name>
<feature type="region of interest" description="Disordered" evidence="1">
    <location>
        <begin position="45"/>
        <end position="65"/>
    </location>
</feature>
<dbReference type="OrthoDB" id="10366842at2759"/>
<proteinExistence type="predicted"/>
<dbReference type="Proteomes" id="UP000092154">
    <property type="component" value="Unassembled WGS sequence"/>
</dbReference>
<evidence type="ECO:0000313" key="2">
    <source>
        <dbReference type="EMBL" id="OAX31100.1"/>
    </source>
</evidence>
<evidence type="ECO:0000313" key="3">
    <source>
        <dbReference type="Proteomes" id="UP000092154"/>
    </source>
</evidence>
<dbReference type="InParanoid" id="A0A1B7MET0"/>
<evidence type="ECO:0000256" key="1">
    <source>
        <dbReference type="SAM" id="MobiDB-lite"/>
    </source>
</evidence>
<dbReference type="EMBL" id="KV449599">
    <property type="protein sequence ID" value="OAX31100.1"/>
    <property type="molecule type" value="Genomic_DNA"/>
</dbReference>
<dbReference type="AlphaFoldDB" id="A0A1B7MET0"/>
<reference evidence="2 3" key="1">
    <citation type="submission" date="2016-06" db="EMBL/GenBank/DDBJ databases">
        <title>Comparative genomics of the ectomycorrhizal sister species Rhizopogon vinicolor and Rhizopogon vesiculosus (Basidiomycota: Boletales) reveals a divergence of the mating type B locus.</title>
        <authorList>
            <consortium name="DOE Joint Genome Institute"/>
            <person name="Mujic A.B."/>
            <person name="Kuo A."/>
            <person name="Tritt A."/>
            <person name="Lipzen A."/>
            <person name="Chen C."/>
            <person name="Johnson J."/>
            <person name="Sharma A."/>
            <person name="Barry K."/>
            <person name="Grigoriev I.V."/>
            <person name="Spatafora J.W."/>
        </authorList>
    </citation>
    <scope>NUCLEOTIDE SEQUENCE [LARGE SCALE GENOMIC DNA]</scope>
    <source>
        <strain evidence="2 3">AM-OR11-026</strain>
    </source>
</reference>
<organism evidence="2 3">
    <name type="scientific">Rhizopogon vinicolor AM-OR11-026</name>
    <dbReference type="NCBI Taxonomy" id="1314800"/>
    <lineage>
        <taxon>Eukaryota</taxon>
        <taxon>Fungi</taxon>
        <taxon>Dikarya</taxon>
        <taxon>Basidiomycota</taxon>
        <taxon>Agaricomycotina</taxon>
        <taxon>Agaricomycetes</taxon>
        <taxon>Agaricomycetidae</taxon>
        <taxon>Boletales</taxon>
        <taxon>Suillineae</taxon>
        <taxon>Rhizopogonaceae</taxon>
        <taxon>Rhizopogon</taxon>
    </lineage>
</organism>
<keyword evidence="3" id="KW-1185">Reference proteome</keyword>
<protein>
    <submittedName>
        <fullName evidence="2">Uncharacterized protein</fullName>
    </submittedName>
</protein>
<feature type="non-terminal residue" evidence="2">
    <location>
        <position position="65"/>
    </location>
</feature>
<gene>
    <name evidence="2" type="ORF">K503DRAFT_777840</name>
</gene>
<accession>A0A1B7MET0</accession>
<sequence>MFTYDHLLAMGLCTHPSILSQHGQFLIHDSQSQHRALPLPAIQPLLHQTTRRHPRPTAGLVGIRR</sequence>